<evidence type="ECO:0000313" key="2">
    <source>
        <dbReference type="Proteomes" id="UP001596011"/>
    </source>
</evidence>
<sequence length="187" mass="19067">MDSFAVLLRAVNVGPGLRVTSADLIGAAADAGLGAARALLNSGNLVVTPGTSGARTPADVGDLVQRCLTERLGQDVAAVALSAGQLEAIARANPFAAAARDHPAQLQVHVPFGDLVEAGIARLDLANAGRELLATGAGVLYVHYVDGIGRSKLTPKVVDQAAGVPTTARNWNTITRLRTACAELASE</sequence>
<protein>
    <submittedName>
        <fullName evidence="1">DUF1697 domain-containing protein</fullName>
    </submittedName>
</protein>
<dbReference type="PANTHER" id="PTHR36439">
    <property type="entry name" value="BLL4334 PROTEIN"/>
    <property type="match status" value="1"/>
</dbReference>
<accession>A0ABV9HJY5</accession>
<dbReference type="Proteomes" id="UP001596011">
    <property type="component" value="Unassembled WGS sequence"/>
</dbReference>
<dbReference type="PANTHER" id="PTHR36439:SF1">
    <property type="entry name" value="DUF1697 DOMAIN-CONTAINING PROTEIN"/>
    <property type="match status" value="1"/>
</dbReference>
<reference evidence="2" key="1">
    <citation type="journal article" date="2019" name="Int. J. Syst. Evol. Microbiol.">
        <title>The Global Catalogue of Microorganisms (GCM) 10K type strain sequencing project: providing services to taxonomists for standard genome sequencing and annotation.</title>
        <authorList>
            <consortium name="The Broad Institute Genomics Platform"/>
            <consortium name="The Broad Institute Genome Sequencing Center for Infectious Disease"/>
            <person name="Wu L."/>
            <person name="Ma J."/>
        </authorList>
    </citation>
    <scope>NUCLEOTIDE SEQUENCE [LARGE SCALE GENOMIC DNA]</scope>
    <source>
        <strain evidence="2">CCUG 42722</strain>
    </source>
</reference>
<dbReference type="Pfam" id="PF08002">
    <property type="entry name" value="DUF1697"/>
    <property type="match status" value="1"/>
</dbReference>
<organism evidence="1 2">
    <name type="scientific">Promicromonospora alba</name>
    <dbReference type="NCBI Taxonomy" id="1616110"/>
    <lineage>
        <taxon>Bacteria</taxon>
        <taxon>Bacillati</taxon>
        <taxon>Actinomycetota</taxon>
        <taxon>Actinomycetes</taxon>
        <taxon>Micrococcales</taxon>
        <taxon>Promicromonosporaceae</taxon>
        <taxon>Promicromonospora</taxon>
    </lineage>
</organism>
<dbReference type="InterPro" id="IPR012545">
    <property type="entry name" value="DUF1697"/>
</dbReference>
<gene>
    <name evidence="1" type="ORF">ACFO6V_20090</name>
</gene>
<comment type="caution">
    <text evidence="1">The sequence shown here is derived from an EMBL/GenBank/DDBJ whole genome shotgun (WGS) entry which is preliminary data.</text>
</comment>
<dbReference type="EMBL" id="JBHSFI010000006">
    <property type="protein sequence ID" value="MFC4630557.1"/>
    <property type="molecule type" value="Genomic_DNA"/>
</dbReference>
<dbReference type="RefSeq" id="WP_377138448.1">
    <property type="nucleotide sequence ID" value="NZ_JBHSFI010000006.1"/>
</dbReference>
<proteinExistence type="predicted"/>
<dbReference type="PIRSF" id="PIRSF008502">
    <property type="entry name" value="UCP008502"/>
    <property type="match status" value="1"/>
</dbReference>
<dbReference type="Gene3D" id="3.30.70.1280">
    <property type="entry name" value="SP0830-like domains"/>
    <property type="match status" value="1"/>
</dbReference>
<name>A0ABV9HJY5_9MICO</name>
<keyword evidence="2" id="KW-1185">Reference proteome</keyword>
<dbReference type="SUPFAM" id="SSF160379">
    <property type="entry name" value="SP0830-like"/>
    <property type="match status" value="1"/>
</dbReference>
<evidence type="ECO:0000313" key="1">
    <source>
        <dbReference type="EMBL" id="MFC4630557.1"/>
    </source>
</evidence>